<proteinExistence type="predicted"/>
<comment type="caution">
    <text evidence="1">The sequence shown here is derived from an EMBL/GenBank/DDBJ whole genome shotgun (WGS) entry which is preliminary data.</text>
</comment>
<sequence length="254" mass="28613">MVDTYPPVAQFYDATSEEKVILEGLYRNHQDRGTLLTMAESLHGEQPVIKPSAIPSRFINLRALDETGDIYVAVLGFAQAKWPHHNFVSDIAFGSPGRFFPAHKMARRLHFIHRNTIRYGCKSSQRSQSDQYALLMTNKGRCPVKLLWHFQIKVPGEEPEICSLVSRLNMEDVPLLPWSLYADDLGYYVTHKNSFGPIEAVSPSLLVSPVVTAPFEMRSSAERLRIVIAYNRTGSEVLDEDDMDGSNTQEQGGD</sequence>
<evidence type="ECO:0000313" key="1">
    <source>
        <dbReference type="EMBL" id="CAE6397376.1"/>
    </source>
</evidence>
<name>A0A8H2WP93_9AGAM</name>
<accession>A0A8H2WP93</accession>
<dbReference type="EMBL" id="CAJMWX010000027">
    <property type="protein sequence ID" value="CAE6397376.1"/>
    <property type="molecule type" value="Genomic_DNA"/>
</dbReference>
<protein>
    <submittedName>
        <fullName evidence="1">Uncharacterized protein</fullName>
    </submittedName>
</protein>
<evidence type="ECO:0000313" key="2">
    <source>
        <dbReference type="Proteomes" id="UP000663888"/>
    </source>
</evidence>
<reference evidence="1" key="1">
    <citation type="submission" date="2021-01" db="EMBL/GenBank/DDBJ databases">
        <authorList>
            <person name="Kaushik A."/>
        </authorList>
    </citation>
    <scope>NUCLEOTIDE SEQUENCE</scope>
    <source>
        <strain evidence="1">AG4-R118</strain>
    </source>
</reference>
<dbReference type="Proteomes" id="UP000663888">
    <property type="component" value="Unassembled WGS sequence"/>
</dbReference>
<dbReference type="AlphaFoldDB" id="A0A8H2WP93"/>
<organism evidence="1 2">
    <name type="scientific">Rhizoctonia solani</name>
    <dbReference type="NCBI Taxonomy" id="456999"/>
    <lineage>
        <taxon>Eukaryota</taxon>
        <taxon>Fungi</taxon>
        <taxon>Dikarya</taxon>
        <taxon>Basidiomycota</taxon>
        <taxon>Agaricomycotina</taxon>
        <taxon>Agaricomycetes</taxon>
        <taxon>Cantharellales</taxon>
        <taxon>Ceratobasidiaceae</taxon>
        <taxon>Rhizoctonia</taxon>
    </lineage>
</organism>
<gene>
    <name evidence="1" type="ORF">RDB_LOCUS1454</name>
</gene>